<accession>A0A3E2N2U4</accession>
<evidence type="ECO:0000313" key="1">
    <source>
        <dbReference type="EMBL" id="RFZ47678.1"/>
    </source>
</evidence>
<evidence type="ECO:0000313" key="2">
    <source>
        <dbReference type="Proteomes" id="UP000257451"/>
    </source>
</evidence>
<gene>
    <name evidence="1" type="ORF">DAVIS_00393</name>
</gene>
<name>A0A3E2N2U4_MYCMR</name>
<sequence length="30" mass="3180">MLTLPGRGKAPRIDLGALRQFRASEAALAV</sequence>
<dbReference type="EMBL" id="PEDF01000013">
    <property type="protein sequence ID" value="RFZ47678.1"/>
    <property type="molecule type" value="Genomic_DNA"/>
</dbReference>
<reference evidence="1 2" key="1">
    <citation type="journal article" date="2018" name="Sci. Rep.">
        <title>Extensive genomic diversity among Mycobacterium marinum strains revealed by whole genome sequencing.</title>
        <authorList>
            <person name="Das S."/>
            <person name="Pettersson B.M."/>
            <person name="Behra P.R."/>
            <person name="Mallick A."/>
            <person name="Cheramie M."/>
            <person name="Ramesh M."/>
            <person name="Shirreff L."/>
            <person name="DuCote T."/>
            <person name="Dasgupta S."/>
            <person name="Ennis D.G."/>
            <person name="Kirsebom L.A."/>
        </authorList>
    </citation>
    <scope>NUCLEOTIDE SEQUENCE [LARGE SCALE GENOMIC DNA]</scope>
    <source>
        <strain evidence="1 2">Davis1</strain>
    </source>
</reference>
<protein>
    <submittedName>
        <fullName evidence="1">Uncharacterized protein</fullName>
    </submittedName>
</protein>
<proteinExistence type="predicted"/>
<dbReference type="Proteomes" id="UP000257451">
    <property type="component" value="Unassembled WGS sequence"/>
</dbReference>
<organism evidence="1 2">
    <name type="scientific">Mycobacterium marinum</name>
    <dbReference type="NCBI Taxonomy" id="1781"/>
    <lineage>
        <taxon>Bacteria</taxon>
        <taxon>Bacillati</taxon>
        <taxon>Actinomycetota</taxon>
        <taxon>Actinomycetes</taxon>
        <taxon>Mycobacteriales</taxon>
        <taxon>Mycobacteriaceae</taxon>
        <taxon>Mycobacterium</taxon>
        <taxon>Mycobacterium ulcerans group</taxon>
    </lineage>
</organism>
<comment type="caution">
    <text evidence="1">The sequence shown here is derived from an EMBL/GenBank/DDBJ whole genome shotgun (WGS) entry which is preliminary data.</text>
</comment>
<dbReference type="AlphaFoldDB" id="A0A3E2N2U4"/>